<dbReference type="Bgee" id="ENSACAG00000022679">
    <property type="expression patterns" value="Expressed in liver and 3 other cell types or tissues"/>
</dbReference>
<dbReference type="InterPro" id="IPR007110">
    <property type="entry name" value="Ig-like_dom"/>
</dbReference>
<evidence type="ECO:0000256" key="3">
    <source>
        <dbReference type="ARBA" id="ARBA00023170"/>
    </source>
</evidence>
<reference evidence="8" key="3">
    <citation type="submission" date="2025-09" db="UniProtKB">
        <authorList>
            <consortium name="Ensembl"/>
        </authorList>
    </citation>
    <scope>IDENTIFICATION</scope>
</reference>
<dbReference type="InterPro" id="IPR003599">
    <property type="entry name" value="Ig_sub"/>
</dbReference>
<evidence type="ECO:0000256" key="6">
    <source>
        <dbReference type="SAM" id="SignalP"/>
    </source>
</evidence>
<keyword evidence="9" id="KW-1185">Reference proteome</keyword>
<accession>H9GTU7</accession>
<dbReference type="InterPro" id="IPR013106">
    <property type="entry name" value="Ig_V-set"/>
</dbReference>
<organism evidence="8 9">
    <name type="scientific">Anolis carolinensis</name>
    <name type="common">Green anole</name>
    <name type="synonym">American chameleon</name>
    <dbReference type="NCBI Taxonomy" id="28377"/>
    <lineage>
        <taxon>Eukaryota</taxon>
        <taxon>Metazoa</taxon>
        <taxon>Chordata</taxon>
        <taxon>Craniata</taxon>
        <taxon>Vertebrata</taxon>
        <taxon>Euteleostomi</taxon>
        <taxon>Lepidosauria</taxon>
        <taxon>Squamata</taxon>
        <taxon>Bifurcata</taxon>
        <taxon>Unidentata</taxon>
        <taxon>Episquamata</taxon>
        <taxon>Toxicofera</taxon>
        <taxon>Iguania</taxon>
        <taxon>Dactyloidae</taxon>
        <taxon>Anolis</taxon>
    </lineage>
</organism>
<evidence type="ECO:0000256" key="5">
    <source>
        <dbReference type="ARBA" id="ARBA00043266"/>
    </source>
</evidence>
<keyword evidence="2" id="KW-1064">Adaptive immunity</keyword>
<dbReference type="Pfam" id="PF07686">
    <property type="entry name" value="V-set"/>
    <property type="match status" value="1"/>
</dbReference>
<keyword evidence="1 6" id="KW-0732">Signal</keyword>
<evidence type="ECO:0000256" key="2">
    <source>
        <dbReference type="ARBA" id="ARBA00023130"/>
    </source>
</evidence>
<dbReference type="GO" id="GO:0002250">
    <property type="term" value="P:adaptive immune response"/>
    <property type="evidence" value="ECO:0007669"/>
    <property type="project" value="UniProtKB-KW"/>
</dbReference>
<dbReference type="PROSITE" id="PS50835">
    <property type="entry name" value="IG_LIKE"/>
    <property type="match status" value="1"/>
</dbReference>
<evidence type="ECO:0000256" key="1">
    <source>
        <dbReference type="ARBA" id="ARBA00022729"/>
    </source>
</evidence>
<sequence length="155" mass="17683">MMSELTLVLLLVIISEKVYGQSVTQTEGPVAVQEGQNILLPCKYETSGSPFLFWYEQYPNNPPRLLLTSYDGQDAKTNIRTRDFFHQHDKTNKNFDLRKHSAELKDAAVYFCALSDTVKGMSRKPGQKLTQWKSEELLLLRAPPEVSGCYTSMIF</sequence>
<feature type="signal peptide" evidence="6">
    <location>
        <begin position="1"/>
        <end position="20"/>
    </location>
</feature>
<dbReference type="InterPro" id="IPR036179">
    <property type="entry name" value="Ig-like_dom_sf"/>
</dbReference>
<evidence type="ECO:0000256" key="4">
    <source>
        <dbReference type="ARBA" id="ARBA00023319"/>
    </source>
</evidence>
<keyword evidence="5" id="KW-0391">Immunity</keyword>
<proteinExistence type="predicted"/>
<name>H9GTU7_ANOCA</name>
<evidence type="ECO:0000313" key="8">
    <source>
        <dbReference type="Ensembl" id="ENSACAP00000020318.2"/>
    </source>
</evidence>
<dbReference type="PANTHER" id="PTHR19367:SF18">
    <property type="entry name" value="T CELL RECEPTOR ALPHA VARIABLE 16"/>
    <property type="match status" value="1"/>
</dbReference>
<keyword evidence="4" id="KW-0393">Immunoglobulin domain</keyword>
<dbReference type="Proteomes" id="UP000001646">
    <property type="component" value="Unplaced"/>
</dbReference>
<reference evidence="8" key="1">
    <citation type="submission" date="2009-12" db="EMBL/GenBank/DDBJ databases">
        <title>The Genome Sequence of Anolis carolinensis (Green Anole Lizard).</title>
        <authorList>
            <consortium name="The Genome Sequencing Platform"/>
            <person name="Di Palma F."/>
            <person name="Alfoldi J."/>
            <person name="Heiman D."/>
            <person name="Young S."/>
            <person name="Grabherr M."/>
            <person name="Johnson J."/>
            <person name="Lander E.S."/>
            <person name="Lindblad-Toh K."/>
        </authorList>
    </citation>
    <scope>NUCLEOTIDE SEQUENCE [LARGE SCALE GENOMIC DNA]</scope>
    <source>
        <strain evidence="8">JBL SC #1</strain>
    </source>
</reference>
<dbReference type="InParanoid" id="H9GTU7"/>
<dbReference type="Gene3D" id="2.60.40.10">
    <property type="entry name" value="Immunoglobulins"/>
    <property type="match status" value="1"/>
</dbReference>
<keyword evidence="3" id="KW-0675">Receptor</keyword>
<dbReference type="SMART" id="SM00409">
    <property type="entry name" value="IG"/>
    <property type="match status" value="1"/>
</dbReference>
<dbReference type="HOGENOM" id="CLU_077975_8_0_1"/>
<evidence type="ECO:0000313" key="9">
    <source>
        <dbReference type="Proteomes" id="UP000001646"/>
    </source>
</evidence>
<feature type="chain" id="PRO_5032538035" description="Ig-like domain-containing protein" evidence="6">
    <location>
        <begin position="21"/>
        <end position="155"/>
    </location>
</feature>
<dbReference type="Ensembl" id="ENSACAT00000026719.2">
    <property type="protein sequence ID" value="ENSACAP00000020318.2"/>
    <property type="gene ID" value="ENSACAG00000022679.2"/>
</dbReference>
<dbReference type="GO" id="GO:0042101">
    <property type="term" value="C:T cell receptor complex"/>
    <property type="evidence" value="ECO:0007669"/>
    <property type="project" value="UniProtKB-KW"/>
</dbReference>
<protein>
    <recommendedName>
        <fullName evidence="7">Ig-like domain-containing protein</fullName>
    </recommendedName>
</protein>
<keyword evidence="5" id="KW-1279">T cell receptor</keyword>
<dbReference type="SUPFAM" id="SSF48726">
    <property type="entry name" value="Immunoglobulin"/>
    <property type="match status" value="1"/>
</dbReference>
<evidence type="ECO:0000259" key="7">
    <source>
        <dbReference type="PROSITE" id="PS50835"/>
    </source>
</evidence>
<dbReference type="InterPro" id="IPR013783">
    <property type="entry name" value="Ig-like_fold"/>
</dbReference>
<dbReference type="GeneTree" id="ENSGT00940000153073"/>
<dbReference type="AlphaFoldDB" id="H9GTU7"/>
<dbReference type="PANTHER" id="PTHR19367">
    <property type="entry name" value="T-CELL RECEPTOR ALPHA CHAIN V REGION"/>
    <property type="match status" value="1"/>
</dbReference>
<reference evidence="8" key="2">
    <citation type="submission" date="2025-08" db="UniProtKB">
        <authorList>
            <consortium name="Ensembl"/>
        </authorList>
    </citation>
    <scope>IDENTIFICATION</scope>
</reference>
<dbReference type="InterPro" id="IPR051287">
    <property type="entry name" value="TCR_variable_region"/>
</dbReference>
<feature type="domain" description="Ig-like" evidence="7">
    <location>
        <begin position="21"/>
        <end position="130"/>
    </location>
</feature>